<keyword evidence="2" id="KW-0808">Transferase</keyword>
<gene>
    <name evidence="2" type="ORF">HF682_12075</name>
</gene>
<evidence type="ECO:0000259" key="1">
    <source>
        <dbReference type="PROSITE" id="PS51819"/>
    </source>
</evidence>
<reference evidence="2 3" key="1">
    <citation type="submission" date="2020-04" db="EMBL/GenBank/DDBJ databases">
        <title>Draft genome of Leeia sp. IMCC25680.</title>
        <authorList>
            <person name="Song J."/>
            <person name="Cho J.-C."/>
        </authorList>
    </citation>
    <scope>NUCLEOTIDE SEQUENCE [LARGE SCALE GENOMIC DNA]</scope>
    <source>
        <strain evidence="2 3">IMCC25680</strain>
    </source>
</reference>
<dbReference type="AlphaFoldDB" id="A0A847SAH2"/>
<dbReference type="Proteomes" id="UP000587991">
    <property type="component" value="Unassembled WGS sequence"/>
</dbReference>
<dbReference type="PANTHER" id="PTHR21366">
    <property type="entry name" value="GLYOXALASE FAMILY PROTEIN"/>
    <property type="match status" value="1"/>
</dbReference>
<dbReference type="PANTHER" id="PTHR21366:SF14">
    <property type="entry name" value="GLYOXALASE DOMAIN-CONTAINING PROTEIN 5"/>
    <property type="match status" value="1"/>
</dbReference>
<dbReference type="RefSeq" id="WP_168877524.1">
    <property type="nucleotide sequence ID" value="NZ_JABAIM010000002.1"/>
</dbReference>
<dbReference type="GO" id="GO:0016740">
    <property type="term" value="F:transferase activity"/>
    <property type="evidence" value="ECO:0007669"/>
    <property type="project" value="UniProtKB-KW"/>
</dbReference>
<dbReference type="InterPro" id="IPR050383">
    <property type="entry name" value="GlyoxalaseI/FosfomycinResist"/>
</dbReference>
<dbReference type="EMBL" id="JABAIM010000002">
    <property type="protein sequence ID" value="NLR75895.1"/>
    <property type="molecule type" value="Genomic_DNA"/>
</dbReference>
<evidence type="ECO:0000313" key="3">
    <source>
        <dbReference type="Proteomes" id="UP000587991"/>
    </source>
</evidence>
<dbReference type="SUPFAM" id="SSF54593">
    <property type="entry name" value="Glyoxalase/Bleomycin resistance protein/Dihydroxybiphenyl dioxygenase"/>
    <property type="match status" value="1"/>
</dbReference>
<evidence type="ECO:0000313" key="2">
    <source>
        <dbReference type="EMBL" id="NLR75895.1"/>
    </source>
</evidence>
<keyword evidence="3" id="KW-1185">Reference proteome</keyword>
<proteinExistence type="predicted"/>
<comment type="caution">
    <text evidence="2">The sequence shown here is derived from an EMBL/GenBank/DDBJ whole genome shotgun (WGS) entry which is preliminary data.</text>
</comment>
<organism evidence="2 3">
    <name type="scientific">Leeia aquatica</name>
    <dbReference type="NCBI Taxonomy" id="2725557"/>
    <lineage>
        <taxon>Bacteria</taxon>
        <taxon>Pseudomonadati</taxon>
        <taxon>Pseudomonadota</taxon>
        <taxon>Betaproteobacteria</taxon>
        <taxon>Neisseriales</taxon>
        <taxon>Leeiaceae</taxon>
        <taxon>Leeia</taxon>
    </lineage>
</organism>
<dbReference type="InterPro" id="IPR004360">
    <property type="entry name" value="Glyas_Fos-R_dOase_dom"/>
</dbReference>
<dbReference type="Pfam" id="PF00903">
    <property type="entry name" value="Glyoxalase"/>
    <property type="match status" value="1"/>
</dbReference>
<sequence length="132" mass="14995">MLAGLNHLTLATADLDRSFRFYVTLLGCRPHARWARGAYLSLPGLWLCLSLDPDTRSGVDYTHYAFSVTDFDRAQQCLLEAGVTVWKDNHSEGDSLYFLDPDGHRLEIHSGDLHSRLATCRQQPYADMVFFD</sequence>
<feature type="domain" description="VOC" evidence="1">
    <location>
        <begin position="4"/>
        <end position="111"/>
    </location>
</feature>
<name>A0A847SAH2_9NEIS</name>
<dbReference type="PROSITE" id="PS51819">
    <property type="entry name" value="VOC"/>
    <property type="match status" value="1"/>
</dbReference>
<dbReference type="InterPro" id="IPR029068">
    <property type="entry name" value="Glyas_Bleomycin-R_OHBP_Dase"/>
</dbReference>
<dbReference type="Gene3D" id="3.10.180.10">
    <property type="entry name" value="2,3-Dihydroxybiphenyl 1,2-Dioxygenase, domain 1"/>
    <property type="match status" value="1"/>
</dbReference>
<accession>A0A847SAH2</accession>
<protein>
    <submittedName>
        <fullName evidence="2">Glutathione transferase</fullName>
    </submittedName>
</protein>
<dbReference type="InterPro" id="IPR037523">
    <property type="entry name" value="VOC_core"/>
</dbReference>